<keyword evidence="7" id="KW-0963">Cytoplasm</keyword>
<protein>
    <recommendedName>
        <fullName evidence="7">Ferrochelatase</fullName>
        <ecNumber evidence="7">4.98.1.1</ecNumber>
    </recommendedName>
</protein>
<dbReference type="Pfam" id="PF00762">
    <property type="entry name" value="Ferrochelatase"/>
    <property type="match status" value="1"/>
</dbReference>
<accession>A0A8D5FIX2</accession>
<comment type="pathway">
    <text evidence="7">Porphyrin-containing compound metabolism; protoheme biosynthesis; protoheme from protoporphyrin-IX: step 1/1.</text>
</comment>
<dbReference type="GO" id="GO:0004325">
    <property type="term" value="F:ferrochelatase activity"/>
    <property type="evidence" value="ECO:0007669"/>
    <property type="project" value="UniProtKB-UniRule"/>
</dbReference>
<evidence type="ECO:0000313" key="8">
    <source>
        <dbReference type="EMBL" id="BCL59678.1"/>
    </source>
</evidence>
<evidence type="ECO:0000313" key="9">
    <source>
        <dbReference type="Proteomes" id="UP000826725"/>
    </source>
</evidence>
<keyword evidence="5 7" id="KW-0627">Porphyrin biosynthesis</keyword>
<comment type="catalytic activity">
    <reaction evidence="6">
        <text>Fe-coproporphyrin III + 2 H(+) = coproporphyrin III + Fe(2+)</text>
        <dbReference type="Rhea" id="RHEA:49572"/>
        <dbReference type="ChEBI" id="CHEBI:15378"/>
        <dbReference type="ChEBI" id="CHEBI:29033"/>
        <dbReference type="ChEBI" id="CHEBI:68438"/>
        <dbReference type="ChEBI" id="CHEBI:131725"/>
        <dbReference type="EC" id="4.99.1.9"/>
    </reaction>
    <physiologicalReaction direction="right-to-left" evidence="6">
        <dbReference type="Rhea" id="RHEA:49574"/>
    </physiologicalReaction>
</comment>
<dbReference type="PROSITE" id="PS00534">
    <property type="entry name" value="FERROCHELATASE"/>
    <property type="match status" value="1"/>
</dbReference>
<comment type="function">
    <text evidence="7">Catalyzes the ferrous insertion into protoporphyrin IX.</text>
</comment>
<comment type="subcellular location">
    <subcellularLocation>
        <location evidence="7">Cytoplasm</location>
    </subcellularLocation>
</comment>
<comment type="catalytic activity">
    <reaction evidence="7">
        <text>heme b + 2 H(+) = protoporphyrin IX + Fe(2+)</text>
        <dbReference type="Rhea" id="RHEA:22584"/>
        <dbReference type="ChEBI" id="CHEBI:15378"/>
        <dbReference type="ChEBI" id="CHEBI:29033"/>
        <dbReference type="ChEBI" id="CHEBI:57306"/>
        <dbReference type="ChEBI" id="CHEBI:60344"/>
        <dbReference type="EC" id="4.98.1.1"/>
    </reaction>
</comment>
<dbReference type="GO" id="GO:0005737">
    <property type="term" value="C:cytoplasm"/>
    <property type="evidence" value="ECO:0007669"/>
    <property type="project" value="UniProtKB-SubCell"/>
</dbReference>
<dbReference type="InterPro" id="IPR019772">
    <property type="entry name" value="Ferrochelatase_AS"/>
</dbReference>
<evidence type="ECO:0000256" key="7">
    <source>
        <dbReference type="RuleBase" id="RU000607"/>
    </source>
</evidence>
<dbReference type="Proteomes" id="UP000826725">
    <property type="component" value="Chromosome"/>
</dbReference>
<dbReference type="AlphaFoldDB" id="A0A8D5FIX2"/>
<dbReference type="KEGG" id="dbk:DGMP_03710"/>
<dbReference type="InterPro" id="IPR033644">
    <property type="entry name" value="Ferrochelatase_C"/>
</dbReference>
<dbReference type="NCBIfam" id="TIGR00109">
    <property type="entry name" value="hemH"/>
    <property type="match status" value="1"/>
</dbReference>
<reference evidence="8" key="1">
    <citation type="submission" date="2020-09" db="EMBL/GenBank/DDBJ databases">
        <title>Desulfogranum mesoprofundum gen. nov., sp. nov., a novel mesophilic, sulfate-reducing chemolithoautotroph isolated from a deep-sea hydrothermal vent chimney in the Suiyo Seamount.</title>
        <authorList>
            <person name="Hashimoto Y."/>
            <person name="Nakagawa S."/>
        </authorList>
    </citation>
    <scope>NUCLEOTIDE SEQUENCE</scope>
    <source>
        <strain evidence="8">KT2</strain>
    </source>
</reference>
<evidence type="ECO:0000256" key="2">
    <source>
        <dbReference type="ARBA" id="ARBA00023004"/>
    </source>
</evidence>
<dbReference type="EMBL" id="AP024086">
    <property type="protein sequence ID" value="BCL59678.1"/>
    <property type="molecule type" value="Genomic_DNA"/>
</dbReference>
<evidence type="ECO:0000256" key="1">
    <source>
        <dbReference type="ARBA" id="ARBA00007718"/>
    </source>
</evidence>
<organism evidence="8 9">
    <name type="scientific">Desulfomarina profundi</name>
    <dbReference type="NCBI Taxonomy" id="2772557"/>
    <lineage>
        <taxon>Bacteria</taxon>
        <taxon>Pseudomonadati</taxon>
        <taxon>Thermodesulfobacteriota</taxon>
        <taxon>Desulfobulbia</taxon>
        <taxon>Desulfobulbales</taxon>
        <taxon>Desulfobulbaceae</taxon>
        <taxon>Desulfomarina</taxon>
    </lineage>
</organism>
<dbReference type="EC" id="4.98.1.1" evidence="7"/>
<evidence type="ECO:0000256" key="4">
    <source>
        <dbReference type="ARBA" id="ARBA00023239"/>
    </source>
</evidence>
<keyword evidence="3 7" id="KW-0350">Heme biosynthesis</keyword>
<evidence type="ECO:0000256" key="6">
    <source>
        <dbReference type="ARBA" id="ARBA00024536"/>
    </source>
</evidence>
<keyword evidence="2 7" id="KW-0408">Iron</keyword>
<dbReference type="InterPro" id="IPR001015">
    <property type="entry name" value="Ferrochelatase"/>
</dbReference>
<dbReference type="GO" id="GO:0006783">
    <property type="term" value="P:heme biosynthetic process"/>
    <property type="evidence" value="ECO:0007669"/>
    <property type="project" value="UniProtKB-UniRule"/>
</dbReference>
<dbReference type="PANTHER" id="PTHR11108">
    <property type="entry name" value="FERROCHELATASE"/>
    <property type="match status" value="1"/>
</dbReference>
<dbReference type="PANTHER" id="PTHR11108:SF1">
    <property type="entry name" value="FERROCHELATASE, MITOCHONDRIAL"/>
    <property type="match status" value="1"/>
</dbReference>
<sequence>MADKALSYLLAEKVDSIIAVSLYPHYSRATTGSSVNHLKKHLQKLARNLPLKIIDAYPDQPEYIKALADSIHAGIGRFDGDDKTVQILYSAHSLPVSFIRDGDPYVDHLNRTISALEKLTGLRGKLCFQSKSGPVEWLSPSTPEMLEQQAEAGTKNLLMVPISFVSDHLETLYEINILYRDKAEKLGMRLHSTQPLNDHPQFILCLKQLVLQALMDS</sequence>
<comment type="similarity">
    <text evidence="1 7">Belongs to the ferrochelatase family.</text>
</comment>
<name>A0A8D5FIX2_9BACT</name>
<keyword evidence="9" id="KW-1185">Reference proteome</keyword>
<keyword evidence="4 7" id="KW-0456">Lyase</keyword>
<proteinExistence type="inferred from homology"/>
<evidence type="ECO:0000256" key="5">
    <source>
        <dbReference type="ARBA" id="ARBA00023244"/>
    </source>
</evidence>
<evidence type="ECO:0000256" key="3">
    <source>
        <dbReference type="ARBA" id="ARBA00023133"/>
    </source>
</evidence>
<dbReference type="CDD" id="cd00419">
    <property type="entry name" value="Ferrochelatase_C"/>
    <property type="match status" value="1"/>
</dbReference>
<gene>
    <name evidence="8" type="ORF">DGMP_03710</name>
</gene>